<proteinExistence type="predicted"/>
<evidence type="ECO:0000313" key="2">
    <source>
        <dbReference type="EMBL" id="MEI5686447.1"/>
    </source>
</evidence>
<evidence type="ECO:0000313" key="3">
    <source>
        <dbReference type="Proteomes" id="UP001367771"/>
    </source>
</evidence>
<dbReference type="EMBL" id="JBBBDM010000002">
    <property type="protein sequence ID" value="MEI5686447.1"/>
    <property type="molecule type" value="Genomic_DNA"/>
</dbReference>
<comment type="caution">
    <text evidence="2">The sequence shown here is derived from an EMBL/GenBank/DDBJ whole genome shotgun (WGS) entry which is preliminary data.</text>
</comment>
<sequence length="88" mass="9099">MTDKQPMQAIDPNHAEKAKQDDGVEWPSGKGDSESSGGAYPNPHTGKGKQDDVGGGFLGHGGQSHIDYSGTGDDDTDEAVGNENAVTK</sequence>
<keyword evidence="3" id="KW-1185">Reference proteome</keyword>
<organism evidence="2 3">
    <name type="scientific">Sphingomonas kyungheensis</name>
    <dbReference type="NCBI Taxonomy" id="1069987"/>
    <lineage>
        <taxon>Bacteria</taxon>
        <taxon>Pseudomonadati</taxon>
        <taxon>Pseudomonadota</taxon>
        <taxon>Alphaproteobacteria</taxon>
        <taxon>Sphingomonadales</taxon>
        <taxon>Sphingomonadaceae</taxon>
        <taxon>Sphingomonas</taxon>
    </lineage>
</organism>
<name>A0ABU8H036_9SPHN</name>
<evidence type="ECO:0000256" key="1">
    <source>
        <dbReference type="SAM" id="MobiDB-lite"/>
    </source>
</evidence>
<accession>A0ABU8H036</accession>
<dbReference type="RefSeq" id="WP_037534377.1">
    <property type="nucleotide sequence ID" value="NZ_JBBBDM010000002.1"/>
</dbReference>
<dbReference type="Proteomes" id="UP001367771">
    <property type="component" value="Unassembled WGS sequence"/>
</dbReference>
<reference evidence="2 3" key="1">
    <citation type="journal article" date="2013" name="Int. J. Syst. Evol. Microbiol.">
        <title>Sphingomonas kyungheensis sp. nov., a bacterium with ginsenoside-converting activity isolated from soil of a ginseng field.</title>
        <authorList>
            <person name="Son H.M."/>
            <person name="Yang J.E."/>
            <person name="Park Y."/>
            <person name="Han C.K."/>
            <person name="Kim S.G."/>
            <person name="Kook M."/>
            <person name="Yi T.H."/>
        </authorList>
    </citation>
    <scope>NUCLEOTIDE SEQUENCE [LARGE SCALE GENOMIC DNA]</scope>
    <source>
        <strain evidence="2 3">LMG 26582</strain>
    </source>
</reference>
<feature type="compositionally biased region" description="Basic and acidic residues" evidence="1">
    <location>
        <begin position="13"/>
        <end position="22"/>
    </location>
</feature>
<feature type="compositionally biased region" description="Gly residues" evidence="1">
    <location>
        <begin position="53"/>
        <end position="62"/>
    </location>
</feature>
<gene>
    <name evidence="2" type="ORF">V8201_05065</name>
</gene>
<protein>
    <submittedName>
        <fullName evidence="2">Uncharacterized protein</fullName>
    </submittedName>
</protein>
<feature type="region of interest" description="Disordered" evidence="1">
    <location>
        <begin position="1"/>
        <end position="88"/>
    </location>
</feature>